<dbReference type="KEGG" id="drm:Dred_2575"/>
<evidence type="ECO:0000256" key="1">
    <source>
        <dbReference type="SAM" id="SignalP"/>
    </source>
</evidence>
<gene>
    <name evidence="2" type="ordered locus">Dred_2575</name>
</gene>
<evidence type="ECO:0000313" key="3">
    <source>
        <dbReference type="Proteomes" id="UP000001556"/>
    </source>
</evidence>
<protein>
    <recommendedName>
        <fullName evidence="4">DUF2680 domain-containing protein</fullName>
    </recommendedName>
</protein>
<organism evidence="2 3">
    <name type="scientific">Desulforamulus reducens (strain ATCC BAA-1160 / DSM 100696 / MI-1)</name>
    <name type="common">Desulfotomaculum reducens</name>
    <dbReference type="NCBI Taxonomy" id="349161"/>
    <lineage>
        <taxon>Bacteria</taxon>
        <taxon>Bacillati</taxon>
        <taxon>Bacillota</taxon>
        <taxon>Clostridia</taxon>
        <taxon>Eubacteriales</taxon>
        <taxon>Peptococcaceae</taxon>
        <taxon>Desulforamulus</taxon>
    </lineage>
</organism>
<dbReference type="OrthoDB" id="1787530at2"/>
<evidence type="ECO:0008006" key="4">
    <source>
        <dbReference type="Google" id="ProtNLM"/>
    </source>
</evidence>
<dbReference type="HOGENOM" id="CLU_164595_0_0_9"/>
<reference evidence="2 3" key="1">
    <citation type="submission" date="2007-03" db="EMBL/GenBank/DDBJ databases">
        <title>Complete sequence of Desulfotomaculum reducens MI-1.</title>
        <authorList>
            <consortium name="US DOE Joint Genome Institute"/>
            <person name="Copeland A."/>
            <person name="Lucas S."/>
            <person name="Lapidus A."/>
            <person name="Barry K."/>
            <person name="Detter J.C."/>
            <person name="Glavina del Rio T."/>
            <person name="Hammon N."/>
            <person name="Israni S."/>
            <person name="Dalin E."/>
            <person name="Tice H."/>
            <person name="Pitluck S."/>
            <person name="Sims D."/>
            <person name="Brettin T."/>
            <person name="Bruce D."/>
            <person name="Han C."/>
            <person name="Tapia R."/>
            <person name="Schmutz J."/>
            <person name="Larimer F."/>
            <person name="Land M."/>
            <person name="Hauser L."/>
            <person name="Kyrpides N."/>
            <person name="Kim E."/>
            <person name="Tebo B.M."/>
            <person name="Richardson P."/>
        </authorList>
    </citation>
    <scope>NUCLEOTIDE SEQUENCE [LARGE SCALE GENOMIC DNA]</scope>
    <source>
        <strain evidence="2 3">MI-1</strain>
    </source>
</reference>
<dbReference type="InterPro" id="IPR024485">
    <property type="entry name" value="DUF2680"/>
</dbReference>
<keyword evidence="1" id="KW-0732">Signal</keyword>
<sequence>MNKRLLLIGLLILSIVALSVPIAFAADDSTNAAKTWFEQRMTVKKAWVDQAVKDGTLTTEQGQAWKKHFDEVAEFRAKNGFVCPAGGPGSCGMGPGRGMGNGFGGGGRWMNNPPAAQVQ</sequence>
<dbReference type="Proteomes" id="UP000001556">
    <property type="component" value="Chromosome"/>
</dbReference>
<accession>A4J7N2</accession>
<dbReference type="EMBL" id="CP000612">
    <property type="protein sequence ID" value="ABO51085.1"/>
    <property type="molecule type" value="Genomic_DNA"/>
</dbReference>
<feature type="signal peptide" evidence="1">
    <location>
        <begin position="1"/>
        <end position="25"/>
    </location>
</feature>
<dbReference type="AlphaFoldDB" id="A4J7N2"/>
<feature type="chain" id="PRO_5002669965" description="DUF2680 domain-containing protein" evidence="1">
    <location>
        <begin position="26"/>
        <end position="119"/>
    </location>
</feature>
<dbReference type="Pfam" id="PF10925">
    <property type="entry name" value="DUF2680"/>
    <property type="match status" value="1"/>
</dbReference>
<keyword evidence="3" id="KW-1185">Reference proteome</keyword>
<proteinExistence type="predicted"/>
<name>A4J7N2_DESRM</name>
<dbReference type="RefSeq" id="WP_011878883.1">
    <property type="nucleotide sequence ID" value="NC_009253.1"/>
</dbReference>
<evidence type="ECO:0000313" key="2">
    <source>
        <dbReference type="EMBL" id="ABO51085.1"/>
    </source>
</evidence>